<name>J7G2Y5_9CRYP</name>
<accession>J7G2Y5</accession>
<dbReference type="AlphaFoldDB" id="J7G2Y5"/>
<dbReference type="EMBL" id="CP003681">
    <property type="protein sequence ID" value="AFP65394.1"/>
    <property type="molecule type" value="Genomic_DNA"/>
</dbReference>
<dbReference type="InterPro" id="IPR011993">
    <property type="entry name" value="PH-like_dom_sf"/>
</dbReference>
<proteinExistence type="predicted"/>
<geneLocation type="nucleomorph" evidence="1"/>
<evidence type="ECO:0000313" key="2">
    <source>
        <dbReference type="Proteomes" id="UP000243348"/>
    </source>
</evidence>
<evidence type="ECO:0008006" key="3">
    <source>
        <dbReference type="Google" id="ProtNLM"/>
    </source>
</evidence>
<gene>
    <name evidence="1" type="ORF">CMESO_221</name>
</gene>
<sequence length="854" mass="103373">MELLTFLGEQIFIFYNFWKQNLEKFLPKVDLLLIPFKKVFLKIQPNANIQKYKNKLKISFFLFSKKKITFLTDKAIKKEKISNIDCSENFSTQILTKKKNVFYILEKILSQKHYLTRIGIPKKNKKIFFLNNNSFYNKNNLKKIIFLDFSYCLRFIRSIFNQRLFFSTIRFRYQNSLVLKSDVILNIPEIFTKKLCLDQKKLRYKMKKKSQKKSLNIDIMFDGKKKHRPNKNILNIGIYSNWNNLIFSIFFQLTFLINPSSKHMFFYQLVVCFFFLLNKNLEFQKSFFFSFNEFINLSYIFSEKISFHLYYFTKYGGTKSFFLNKKIDPGKFFIFIGNLYGFLGNKDGFFDILGSKIFFLTNKKILFRTENYSMKNIKKITFFSIKNFRQDLNFKKKKIKLREIIYLFFLVRKKEPKTRYTKKRLNIQFFIRKIKFGKLSDTNSFFFHKNIFFFLKKKKIQIFRKNFPSLFSFWKIKKLKFTKKNLIFYFKIQLFPFKSKLERFLKNKFAFNMLKCLFCRKIDFDKIINKLTFFKAKIIRKNFKKEKVLLFNKFNFIKKNIIHIKNIFFMLDNCKKKKNKGHIQFHLNGISLIQKGKKKSINIFFEDIKFIFLDNIQNQLSVRFYLHGQKISNETMEIVLEEILIYFEKDINYSKSIFKDENMSDDSDLSKEEIENSINHKIKEILIFFTNSFCYFCGKNIEIPQKKFGFYGFYKKAIFSFYPTKNLLQTSSFFFPLMVTFSNIEFVIFERIITGVKNFDTTIILNCSNSNSQKTSFKLFRFFFLDFRKFDSIQSLFVKNILTVFKGPNYIDWNNLSREIEKNKKIIPKEKIGKFLEKMEKTFQKKNLLANIGF</sequence>
<protein>
    <recommendedName>
        <fullName evidence="3">FACT complex subunit</fullName>
    </recommendedName>
</protein>
<organism evidence="1 2">
    <name type="scientific">Chroomonas mesostigmatica CCMP1168</name>
    <dbReference type="NCBI Taxonomy" id="1195612"/>
    <lineage>
        <taxon>Eukaryota</taxon>
        <taxon>Cryptophyceae</taxon>
        <taxon>Pyrenomonadales</taxon>
        <taxon>Chroomonadaceae</taxon>
        <taxon>Chroomonas</taxon>
    </lineage>
</organism>
<dbReference type="Gene3D" id="2.30.29.30">
    <property type="entry name" value="Pleckstrin-homology domain (PH domain)/Phosphotyrosine-binding domain (PTB)"/>
    <property type="match status" value="1"/>
</dbReference>
<evidence type="ECO:0000313" key="1">
    <source>
        <dbReference type="EMBL" id="AFP65394.1"/>
    </source>
</evidence>
<reference evidence="1 2" key="1">
    <citation type="journal article" date="2012" name="Genome Biol. Evol.">
        <title>Nucleomorph genome sequence of the cryptophyte alga Chroomonas mesostigmatica CCMP1168 reveals lineage-specific gene loss and genome complexity.</title>
        <authorList>
            <person name="Moore C.E."/>
            <person name="Curtis B."/>
            <person name="Mills T."/>
            <person name="Tanifuji G."/>
            <person name="Archibald J.M."/>
        </authorList>
    </citation>
    <scope>NUCLEOTIDE SEQUENCE [LARGE SCALE GENOMIC DNA]</scope>
    <source>
        <strain evidence="1 2">CCMP1168</strain>
    </source>
</reference>
<dbReference type="Proteomes" id="UP000243348">
    <property type="component" value="Nucleomorph 2"/>
</dbReference>
<keyword evidence="1" id="KW-0542">Nucleomorph</keyword>